<evidence type="ECO:0000313" key="6">
    <source>
        <dbReference type="Proteomes" id="UP001268651"/>
    </source>
</evidence>
<evidence type="ECO:0000256" key="3">
    <source>
        <dbReference type="ARBA" id="ARBA00022679"/>
    </source>
</evidence>
<organism evidence="5 6">
    <name type="scientific">Gilvirhabdus luticola</name>
    <dbReference type="NCBI Taxonomy" id="3079858"/>
    <lineage>
        <taxon>Bacteria</taxon>
        <taxon>Pseudomonadati</taxon>
        <taxon>Bacteroidota</taxon>
        <taxon>Flavobacteriia</taxon>
        <taxon>Flavobacteriales</taxon>
        <taxon>Flavobacteriaceae</taxon>
        <taxon>Gilvirhabdus</taxon>
    </lineage>
</organism>
<dbReference type="Proteomes" id="UP001268651">
    <property type="component" value="Unassembled WGS sequence"/>
</dbReference>
<keyword evidence="3 5" id="KW-0808">Transferase</keyword>
<name>A0ABU3U509_9FLAO</name>
<evidence type="ECO:0000256" key="2">
    <source>
        <dbReference type="ARBA" id="ARBA00022676"/>
    </source>
</evidence>
<comment type="similarity">
    <text evidence="1">Belongs to the glycosyltransferase 2 family.</text>
</comment>
<feature type="domain" description="Glycosyltransferase 2-like" evidence="4">
    <location>
        <begin position="7"/>
        <end position="174"/>
    </location>
</feature>
<evidence type="ECO:0000313" key="5">
    <source>
        <dbReference type="EMBL" id="MDU8885489.1"/>
    </source>
</evidence>
<keyword evidence="6" id="KW-1185">Reference proteome</keyword>
<evidence type="ECO:0000256" key="1">
    <source>
        <dbReference type="ARBA" id="ARBA00006739"/>
    </source>
</evidence>
<keyword evidence="2 5" id="KW-0328">Glycosyltransferase</keyword>
<comment type="caution">
    <text evidence="5">The sequence shown here is derived from an EMBL/GenBank/DDBJ whole genome shotgun (WGS) entry which is preliminary data.</text>
</comment>
<dbReference type="Gene3D" id="3.90.550.10">
    <property type="entry name" value="Spore Coat Polysaccharide Biosynthesis Protein SpsA, Chain A"/>
    <property type="match status" value="1"/>
</dbReference>
<gene>
    <name evidence="5" type="ORF">RXV94_04895</name>
</gene>
<dbReference type="InterPro" id="IPR029044">
    <property type="entry name" value="Nucleotide-diphossugar_trans"/>
</dbReference>
<sequence length="243" mass="27873">MKFDFAVIIPMANESNDFEPFVSSLKAVLNKLKCGCIYFIIDTISKDNTLELCQDLSSKDQRFTTIWAPENNNVVDAYMRGYKEALSNNHQFIIEMDAGLSHDPRALPMFLRVLNEGNECAFGSRFINGGSIFESTWKRSFLSKVGTILSNVLLGTNMYDMTSGFQGFHADIVSRFLEYDLLSKAHFYQTELRYLLRKTRYAEIPIHYRAPSPSVSKRAIHNSLHVLFFYFLKRIKFNAIAIG</sequence>
<dbReference type="Pfam" id="PF00535">
    <property type="entry name" value="Glycos_transf_2"/>
    <property type="match status" value="1"/>
</dbReference>
<protein>
    <submittedName>
        <fullName evidence="5">Glycosyltransferase</fullName>
        <ecNumber evidence="5">2.4.-.-</ecNumber>
    </submittedName>
</protein>
<dbReference type="PANTHER" id="PTHR43398:SF1">
    <property type="entry name" value="DOLICHOL-PHOSPHATE MANNOSYLTRANSFERASE SUBUNIT 1"/>
    <property type="match status" value="1"/>
</dbReference>
<dbReference type="InterPro" id="IPR039528">
    <property type="entry name" value="DPM1-like"/>
</dbReference>
<accession>A0ABU3U509</accession>
<dbReference type="SUPFAM" id="SSF53448">
    <property type="entry name" value="Nucleotide-diphospho-sugar transferases"/>
    <property type="match status" value="1"/>
</dbReference>
<dbReference type="EMBL" id="JAWHTF010000002">
    <property type="protein sequence ID" value="MDU8885489.1"/>
    <property type="molecule type" value="Genomic_DNA"/>
</dbReference>
<evidence type="ECO:0000259" key="4">
    <source>
        <dbReference type="Pfam" id="PF00535"/>
    </source>
</evidence>
<dbReference type="EC" id="2.4.-.-" evidence="5"/>
<dbReference type="RefSeq" id="WP_316661370.1">
    <property type="nucleotide sequence ID" value="NZ_JAWHTF010000002.1"/>
</dbReference>
<dbReference type="PANTHER" id="PTHR43398">
    <property type="entry name" value="DOLICHOL-PHOSPHATE MANNOSYLTRANSFERASE SUBUNIT 1"/>
    <property type="match status" value="1"/>
</dbReference>
<dbReference type="InterPro" id="IPR001173">
    <property type="entry name" value="Glyco_trans_2-like"/>
</dbReference>
<reference evidence="5 6" key="1">
    <citation type="submission" date="2023-10" db="EMBL/GenBank/DDBJ databases">
        <title>Marimonas sp. nov. isolated from tidal mud flat.</title>
        <authorList>
            <person name="Jaincy N.J."/>
            <person name="Srinivasan S."/>
            <person name="Lee S.-S."/>
        </authorList>
    </citation>
    <scope>NUCLEOTIDE SEQUENCE [LARGE SCALE GENOMIC DNA]</scope>
    <source>
        <strain evidence="5 6">MJ-SS3</strain>
    </source>
</reference>
<proteinExistence type="inferred from homology"/>
<dbReference type="GO" id="GO:0016757">
    <property type="term" value="F:glycosyltransferase activity"/>
    <property type="evidence" value="ECO:0007669"/>
    <property type="project" value="UniProtKB-KW"/>
</dbReference>